<evidence type="ECO:0000313" key="4">
    <source>
        <dbReference type="Proteomes" id="UP000091967"/>
    </source>
</evidence>
<comment type="caution">
    <text evidence="3">The sequence shown here is derived from an EMBL/GenBank/DDBJ whole genome shotgun (WGS) entry which is preliminary data.</text>
</comment>
<sequence>MLPPALVSVYKEYKKDTDSIASWLASTARECGYTSENLPAPKPKAKHRAGKKNKKKAPGDKPPYIIEIKDFVPLAEFISSYKKPALSVPKAFFNTLHRVIYVRSDFKDKLFQLKVKKDAASDARHTYFVSILIKVSEILKPFSDMPVSGSSDTVDRLTNKFEALKVYEPSQEFLNAADVERPAQAGNDKSTYEADPSGSLDDAMAAYYFMCRDLNEIRDFIQSIWQGIFHDEKGMGDDPAVLAVVTNIAIEFGTSIAEEVLPILDKYGGYLVVATHLVDALYSDEKGEREPLRKPSYDRFNQFYIHAATYLQTLTLVGFDATKAFFPERAFGVRDYETDWESKSDEQKAMEDAIILTELWFECLLLRNIPDYPCRDEFIRGVMEYRETKKIPFSLVFAAQVNLDIHNTIGGYVEKSVPLLIERIEIMNKHLNKAIESIKNVKSPHWSARDQKWLEDTQAGFDWFLADPFHTLRTLQVKQMGNAKEFRETLSKVDKWRILKRSPIIAGMVLYYHRAEMHEAGLKLTNAWGSIILPAHLYNAIKQEGASKYVWEDMETLWQIFGEEQFFAGGKPSDYSDYAKRFMLQIGISAATFHKDRLLRGSLGVEDFTKKGARFLVSRASIHRSLQDTYHRNQNRMSWSTESISAILSSAESEEKYKGKGKDRETDTPNAEEDVRVSPIGILKHLKRRMTGEVHELAWPYLQMHALNLMLLKVWRDECEPYFSDIYGENFKFEEWQLPFMCGHILGEAEGSLLDLAGAEFRFLHDANALAVCLRNMHCLSGSDFTLPESVVEKSNFNESEQSESDGDDSVLDLDEIQIPPSSEWPLVSTVHRFQRIRMKIADLPFQTHRPHLMGFIAAIKARDIDAAEYHVKCLEDATRSTIE</sequence>
<dbReference type="Proteomes" id="UP000091967">
    <property type="component" value="Unassembled WGS sequence"/>
</dbReference>
<dbReference type="OrthoDB" id="5238236at2759"/>
<dbReference type="Pfam" id="PF20253">
    <property type="entry name" value="DUF6604"/>
    <property type="match status" value="1"/>
</dbReference>
<dbReference type="InterPro" id="IPR046539">
    <property type="entry name" value="DUF6604"/>
</dbReference>
<dbReference type="PANTHER" id="PTHR38795">
    <property type="entry name" value="DUF6604 DOMAIN-CONTAINING PROTEIN"/>
    <property type="match status" value="1"/>
</dbReference>
<reference evidence="3 4" key="1">
    <citation type="submission" date="2016-06" db="EMBL/GenBank/DDBJ databases">
        <title>Living apart together: crosstalk between the core and supernumerary genomes in a fungal plant pathogen.</title>
        <authorList>
            <person name="Vanheule A."/>
            <person name="Audenaert K."/>
            <person name="Warris S."/>
            <person name="Van De Geest H."/>
            <person name="Schijlen E."/>
            <person name="Hofte M."/>
            <person name="De Saeger S."/>
            <person name="Haesaert G."/>
            <person name="Waalwijk C."/>
            <person name="Van Der Lee T."/>
        </authorList>
    </citation>
    <scope>NUCLEOTIDE SEQUENCE [LARGE SCALE GENOMIC DNA]</scope>
    <source>
        <strain evidence="3 4">2516</strain>
    </source>
</reference>
<dbReference type="AlphaFoldDB" id="A0A1B8AES3"/>
<feature type="compositionally biased region" description="Basic and acidic residues" evidence="1">
    <location>
        <begin position="653"/>
        <end position="667"/>
    </location>
</feature>
<dbReference type="PANTHER" id="PTHR38795:SF1">
    <property type="entry name" value="DUF6604 DOMAIN-CONTAINING PROTEIN"/>
    <property type="match status" value="1"/>
</dbReference>
<dbReference type="OMA" id="PVAQMFK"/>
<keyword evidence="4" id="KW-1185">Reference proteome</keyword>
<proteinExistence type="predicted"/>
<feature type="compositionally biased region" description="Basic residues" evidence="1">
    <location>
        <begin position="43"/>
        <end position="56"/>
    </location>
</feature>
<evidence type="ECO:0000259" key="2">
    <source>
        <dbReference type="Pfam" id="PF20253"/>
    </source>
</evidence>
<feature type="region of interest" description="Disordered" evidence="1">
    <location>
        <begin position="652"/>
        <end position="673"/>
    </location>
</feature>
<accession>A0A1B8AES3</accession>
<dbReference type="STRING" id="36050.A0A1B8AES3"/>
<gene>
    <name evidence="3" type="ORF">FPOA_10693</name>
</gene>
<dbReference type="EMBL" id="LYXU01000004">
    <property type="protein sequence ID" value="OBS18968.1"/>
    <property type="molecule type" value="Genomic_DNA"/>
</dbReference>
<feature type="domain" description="DUF6604" evidence="2">
    <location>
        <begin position="11"/>
        <end position="261"/>
    </location>
</feature>
<name>A0A1B8AES3_FUSPO</name>
<evidence type="ECO:0000313" key="3">
    <source>
        <dbReference type="EMBL" id="OBS18968.1"/>
    </source>
</evidence>
<evidence type="ECO:0000256" key="1">
    <source>
        <dbReference type="SAM" id="MobiDB-lite"/>
    </source>
</evidence>
<feature type="region of interest" description="Disordered" evidence="1">
    <location>
        <begin position="33"/>
        <end position="61"/>
    </location>
</feature>
<protein>
    <recommendedName>
        <fullName evidence="2">DUF6604 domain-containing protein</fullName>
    </recommendedName>
</protein>
<organism evidence="3 4">
    <name type="scientific">Fusarium poae</name>
    <dbReference type="NCBI Taxonomy" id="36050"/>
    <lineage>
        <taxon>Eukaryota</taxon>
        <taxon>Fungi</taxon>
        <taxon>Dikarya</taxon>
        <taxon>Ascomycota</taxon>
        <taxon>Pezizomycotina</taxon>
        <taxon>Sordariomycetes</taxon>
        <taxon>Hypocreomycetidae</taxon>
        <taxon>Hypocreales</taxon>
        <taxon>Nectriaceae</taxon>
        <taxon>Fusarium</taxon>
    </lineage>
</organism>